<dbReference type="KEGG" id="tcy:Thicy_0935"/>
<protein>
    <submittedName>
        <fullName evidence="1">TPR repeat-containing protein</fullName>
    </submittedName>
</protein>
<evidence type="ECO:0000313" key="1">
    <source>
        <dbReference type="EMBL" id="AEG31702.1"/>
    </source>
</evidence>
<dbReference type="Proteomes" id="UP000009232">
    <property type="component" value="Chromosome"/>
</dbReference>
<organism evidence="1 2">
    <name type="scientific">Thiomicrospira cyclica (strain DSM 14477 / JCM 11371 / ALM1)</name>
    <name type="common">Thioalkalimicrobium cyclicum</name>
    <dbReference type="NCBI Taxonomy" id="717773"/>
    <lineage>
        <taxon>Bacteria</taxon>
        <taxon>Pseudomonadati</taxon>
        <taxon>Pseudomonadota</taxon>
        <taxon>Gammaproteobacteria</taxon>
        <taxon>Thiotrichales</taxon>
        <taxon>Piscirickettsiaceae</taxon>
        <taxon>Thiomicrospira</taxon>
    </lineage>
</organism>
<accession>F6DCW6</accession>
<keyword evidence="2" id="KW-1185">Reference proteome</keyword>
<gene>
    <name evidence="1" type="ordered locus">Thicy_0935</name>
</gene>
<dbReference type="HOGENOM" id="CLU_1331422_0_0_6"/>
<dbReference type="eggNOG" id="COG3063">
    <property type="taxonomic scope" value="Bacteria"/>
</dbReference>
<dbReference type="STRING" id="717773.Thicy_0935"/>
<sequence length="206" mass="23463">MLVMPGAHHYDSGYHPFVELIRNDSKEKFANFYQQFVPQTLAEMCGVRINPSEQGYHLKPYDEPWFLRESKIPTGENGLSAEHGASFYGPVSEAKLSLEYQRVINTYNSIKKQGYLPHKFGHVDGFFLKRGNEYRFYVNGAKHRAAALTALGWSHIPVTFRDNMTRVVADTDVDSWPYVAAGNISRTLALKVFDAYFDATDPLTRC</sequence>
<reference evidence="1 2" key="1">
    <citation type="submission" date="2011-05" db="EMBL/GenBank/DDBJ databases">
        <title>Complete sequence of Thioalkalimicrobium cyclicum ALM1.</title>
        <authorList>
            <consortium name="US DOE Joint Genome Institute"/>
            <person name="Lucas S."/>
            <person name="Han J."/>
            <person name="Lapidus A."/>
            <person name="Cheng J.-F."/>
            <person name="Goodwin L."/>
            <person name="Pitluck S."/>
            <person name="Peters L."/>
            <person name="Mikhailova N."/>
            <person name="Davenport K."/>
            <person name="Han C."/>
            <person name="Tapia R."/>
            <person name="Land M."/>
            <person name="Hauser L."/>
            <person name="Kyrpides N."/>
            <person name="Ivanova N."/>
            <person name="Pagani I."/>
            <person name="Kappler U."/>
            <person name="Woyke T."/>
        </authorList>
    </citation>
    <scope>NUCLEOTIDE SEQUENCE [LARGE SCALE GENOMIC DNA]</scope>
    <source>
        <strain evidence="2">DSM 14477 / JCM 11371 / ALM1</strain>
    </source>
</reference>
<evidence type="ECO:0000313" key="2">
    <source>
        <dbReference type="Proteomes" id="UP000009232"/>
    </source>
</evidence>
<proteinExistence type="predicted"/>
<dbReference type="AlphaFoldDB" id="F6DCW6"/>
<dbReference type="EMBL" id="CP002776">
    <property type="protein sequence ID" value="AEG31702.1"/>
    <property type="molecule type" value="Genomic_DNA"/>
</dbReference>
<name>F6DCW6_THICA</name>